<keyword evidence="4" id="KW-1185">Reference proteome</keyword>
<protein>
    <submittedName>
        <fullName evidence="3">Uncharacterized protein</fullName>
    </submittedName>
</protein>
<feature type="signal peptide" evidence="2">
    <location>
        <begin position="1"/>
        <end position="19"/>
    </location>
</feature>
<name>F4X350_ACREC</name>
<dbReference type="AlphaFoldDB" id="F4X350"/>
<reference evidence="3" key="1">
    <citation type="submission" date="2011-02" db="EMBL/GenBank/DDBJ databases">
        <title>The genome of the leaf-cutting ant Acromyrmex echinatior suggests key adaptations to social evolution and fungus farming.</title>
        <authorList>
            <person name="Nygaard S."/>
            <person name="Zhang G."/>
        </authorList>
    </citation>
    <scope>NUCLEOTIDE SEQUENCE</scope>
</reference>
<proteinExistence type="predicted"/>
<evidence type="ECO:0000256" key="2">
    <source>
        <dbReference type="SAM" id="SignalP"/>
    </source>
</evidence>
<evidence type="ECO:0000313" key="4">
    <source>
        <dbReference type="Proteomes" id="UP000007755"/>
    </source>
</evidence>
<sequence>MKTVIFLFGLVAIIISTNGESTAVTEATAKAHPETTAKANPETTTETNHETVPKTFFTFFTEKFKLFKPKRVPNEKWGNVRKEKKEEKKP</sequence>
<keyword evidence="2" id="KW-0732">Signal</keyword>
<dbReference type="InParanoid" id="F4X350"/>
<dbReference type="Proteomes" id="UP000007755">
    <property type="component" value="Unassembled WGS sequence"/>
</dbReference>
<accession>F4X350</accession>
<evidence type="ECO:0000313" key="3">
    <source>
        <dbReference type="EMBL" id="EGI59150.1"/>
    </source>
</evidence>
<organism evidence="4">
    <name type="scientific">Acromyrmex echinatior</name>
    <name type="common">Panamanian leafcutter ant</name>
    <name type="synonym">Acromyrmex octospinosus echinatior</name>
    <dbReference type="NCBI Taxonomy" id="103372"/>
    <lineage>
        <taxon>Eukaryota</taxon>
        <taxon>Metazoa</taxon>
        <taxon>Ecdysozoa</taxon>
        <taxon>Arthropoda</taxon>
        <taxon>Hexapoda</taxon>
        <taxon>Insecta</taxon>
        <taxon>Pterygota</taxon>
        <taxon>Neoptera</taxon>
        <taxon>Endopterygota</taxon>
        <taxon>Hymenoptera</taxon>
        <taxon>Apocrita</taxon>
        <taxon>Aculeata</taxon>
        <taxon>Formicoidea</taxon>
        <taxon>Formicidae</taxon>
        <taxon>Myrmicinae</taxon>
        <taxon>Acromyrmex</taxon>
    </lineage>
</organism>
<feature type="chain" id="PRO_5003323463" evidence="2">
    <location>
        <begin position="20"/>
        <end position="90"/>
    </location>
</feature>
<evidence type="ECO:0000256" key="1">
    <source>
        <dbReference type="SAM" id="MobiDB-lite"/>
    </source>
</evidence>
<gene>
    <name evidence="3" type="ORF">G5I_12741</name>
</gene>
<dbReference type="EMBL" id="GL888608">
    <property type="protein sequence ID" value="EGI59150.1"/>
    <property type="molecule type" value="Genomic_DNA"/>
</dbReference>
<feature type="region of interest" description="Disordered" evidence="1">
    <location>
        <begin position="28"/>
        <end position="50"/>
    </location>
</feature>